<evidence type="ECO:0000256" key="2">
    <source>
        <dbReference type="ARBA" id="ARBA00022630"/>
    </source>
</evidence>
<evidence type="ECO:0000313" key="8">
    <source>
        <dbReference type="Proteomes" id="UP000030428"/>
    </source>
</evidence>
<dbReference type="GO" id="GO:0050660">
    <property type="term" value="F:flavin adenine dinucleotide binding"/>
    <property type="evidence" value="ECO:0007669"/>
    <property type="project" value="InterPro"/>
</dbReference>
<dbReference type="Pfam" id="PF00732">
    <property type="entry name" value="GMC_oxred_N"/>
    <property type="match status" value="1"/>
</dbReference>
<dbReference type="Gene3D" id="3.50.50.60">
    <property type="entry name" value="FAD/NAD(P)-binding domain"/>
    <property type="match status" value="2"/>
</dbReference>
<dbReference type="GO" id="GO:0016614">
    <property type="term" value="F:oxidoreductase activity, acting on CH-OH group of donors"/>
    <property type="evidence" value="ECO:0007669"/>
    <property type="project" value="InterPro"/>
</dbReference>
<evidence type="ECO:0000313" key="7">
    <source>
        <dbReference type="EMBL" id="KHD07725.1"/>
    </source>
</evidence>
<dbReference type="EMBL" id="JSZA02000028">
    <property type="protein sequence ID" value="KHD07725.1"/>
    <property type="molecule type" value="Genomic_DNA"/>
</dbReference>
<keyword evidence="8" id="KW-1185">Reference proteome</keyword>
<evidence type="ECO:0000256" key="1">
    <source>
        <dbReference type="ARBA" id="ARBA00010790"/>
    </source>
</evidence>
<sequence length="556" mass="60990">MSHDFDVCIIGSGAGGGPVAYSLAKAGYSVVVLEKGPWFTEKDFFKDELACCLRGAYTPNLREEPQIVELENDEGGWRSTSSWNFWNGNCVGGSSNFMSGFFHRLKPVDFKLLSTFGPIDGANIVDWPISYDELEPYYDKVEHEVGVSGRIVAHPHAEPRRSPDFPYPPITEHPISKYIDQACDKMGLHAIPTPRAILPYPSLGRKGCSYNGYCGSYGCSTGAKGSSRAALLTQAVATGRCQVRPNAMVSRLVNDHSGKIVAVEYYDKAGQQKRVDAQIYVVACQAIETARLLLLSTGPRHQNGLANGSGLVGQNLLFAGGGAGSGRLPYAKFSQEKVEELRNFGPFINRALQDWYVIDDPAFGPRQKGGTIDFVHRHPNPVARATRQIRGRKGIVWGKALKDKLKAHFSEGPYVKIEAFCDWQPVPDCHVTLDPKIKDKWGLPVARIRLGFHVRNLQIGWYLAARGAEVLRQMGAEDVISFASGAPPTNLLAGTCRFGDDPKTSVLNADCRAHEVENLYVTDGSFMPTGGSVPYTWTIYANAFRVADRIVEQLGT</sequence>
<dbReference type="SUPFAM" id="SSF54373">
    <property type="entry name" value="FAD-linked reductases, C-terminal domain"/>
    <property type="match status" value="1"/>
</dbReference>
<name>A0A0A6PAA9_9GAMM</name>
<dbReference type="InterPro" id="IPR036188">
    <property type="entry name" value="FAD/NAD-bd_sf"/>
</dbReference>
<feature type="domain" description="Glucose-methanol-choline oxidoreductase N-terminal" evidence="5">
    <location>
        <begin position="129"/>
        <end position="316"/>
    </location>
</feature>
<dbReference type="Proteomes" id="UP000030428">
    <property type="component" value="Unassembled WGS sequence"/>
</dbReference>
<dbReference type="AlphaFoldDB" id="A0A0A6PAA9"/>
<keyword evidence="3" id="KW-0274">FAD</keyword>
<dbReference type="InterPro" id="IPR000172">
    <property type="entry name" value="GMC_OxRdtase_N"/>
</dbReference>
<evidence type="ECO:0000259" key="5">
    <source>
        <dbReference type="Pfam" id="PF00732"/>
    </source>
</evidence>
<comment type="caution">
    <text evidence="7">The sequence shown here is derived from an EMBL/GenBank/DDBJ whole genome shotgun (WGS) entry which is preliminary data.</text>
</comment>
<gene>
    <name evidence="7" type="ORF">PN36_09375</name>
</gene>
<dbReference type="Pfam" id="PF05199">
    <property type="entry name" value="GMC_oxred_C"/>
    <property type="match status" value="1"/>
</dbReference>
<evidence type="ECO:0000259" key="6">
    <source>
        <dbReference type="Pfam" id="PF05199"/>
    </source>
</evidence>
<feature type="domain" description="Glucose-methanol-choline oxidoreductase C-terminal" evidence="6">
    <location>
        <begin position="425"/>
        <end position="543"/>
    </location>
</feature>
<organism evidence="7 8">
    <name type="scientific">Candidatus Thiomargarita nelsonii</name>
    <dbReference type="NCBI Taxonomy" id="1003181"/>
    <lineage>
        <taxon>Bacteria</taxon>
        <taxon>Pseudomonadati</taxon>
        <taxon>Pseudomonadota</taxon>
        <taxon>Gammaproteobacteria</taxon>
        <taxon>Thiotrichales</taxon>
        <taxon>Thiotrichaceae</taxon>
        <taxon>Thiomargarita</taxon>
    </lineage>
</organism>
<dbReference type="InterPro" id="IPR007867">
    <property type="entry name" value="GMC_OxRtase_C"/>
</dbReference>
<protein>
    <submittedName>
        <fullName evidence="7">Oxidoreductase</fullName>
    </submittedName>
</protein>
<comment type="similarity">
    <text evidence="1">Belongs to the GMC oxidoreductase family.</text>
</comment>
<evidence type="ECO:0000256" key="3">
    <source>
        <dbReference type="ARBA" id="ARBA00022827"/>
    </source>
</evidence>
<dbReference type="PANTHER" id="PTHR46056">
    <property type="entry name" value="LONG-CHAIN-ALCOHOL OXIDASE"/>
    <property type="match status" value="1"/>
</dbReference>
<dbReference type="PANTHER" id="PTHR46056:SF12">
    <property type="entry name" value="LONG-CHAIN-ALCOHOL OXIDASE"/>
    <property type="match status" value="1"/>
</dbReference>
<evidence type="ECO:0000256" key="4">
    <source>
        <dbReference type="ARBA" id="ARBA00023002"/>
    </source>
</evidence>
<proteinExistence type="inferred from homology"/>
<dbReference type="SUPFAM" id="SSF51905">
    <property type="entry name" value="FAD/NAD(P)-binding domain"/>
    <property type="match status" value="1"/>
</dbReference>
<accession>A0A0A6PAA9</accession>
<reference evidence="7 8" key="1">
    <citation type="journal article" date="2016" name="Front. Microbiol.">
        <title>Single-Cell (Meta-)Genomics of a Dimorphic Candidatus Thiomargarita nelsonii Reveals Genomic Plasticity.</title>
        <authorList>
            <person name="Flood B.E."/>
            <person name="Fliss P."/>
            <person name="Jones D.S."/>
            <person name="Dick G.J."/>
            <person name="Jain S."/>
            <person name="Kaster A.K."/>
            <person name="Winkel M."/>
            <person name="Mussmann M."/>
            <person name="Bailey J."/>
        </authorList>
    </citation>
    <scope>NUCLEOTIDE SEQUENCE [LARGE SCALE GENOMIC DNA]</scope>
    <source>
        <strain evidence="7">Hydrate Ridge</strain>
    </source>
</reference>
<keyword evidence="4" id="KW-0560">Oxidoreductase</keyword>
<keyword evidence="2" id="KW-0285">Flavoprotein</keyword>